<dbReference type="OMA" id="THNDNSA"/>
<feature type="compositionally biased region" description="Polar residues" evidence="1">
    <location>
        <begin position="541"/>
        <end position="553"/>
    </location>
</feature>
<dbReference type="AlphaFoldDB" id="A0A1G4MJI9"/>
<dbReference type="OrthoDB" id="4067613at2759"/>
<feature type="region of interest" description="Disordered" evidence="1">
    <location>
        <begin position="532"/>
        <end position="553"/>
    </location>
</feature>
<feature type="region of interest" description="Disordered" evidence="1">
    <location>
        <begin position="386"/>
        <end position="458"/>
    </location>
</feature>
<feature type="compositionally biased region" description="Polar residues" evidence="1">
    <location>
        <begin position="386"/>
        <end position="402"/>
    </location>
</feature>
<accession>A0A1G4MJI9</accession>
<evidence type="ECO:0000313" key="2">
    <source>
        <dbReference type="EMBL" id="SCW04047.1"/>
    </source>
</evidence>
<reference evidence="2 3" key="1">
    <citation type="submission" date="2016-03" db="EMBL/GenBank/DDBJ databases">
        <authorList>
            <person name="Devillers H."/>
        </authorList>
    </citation>
    <scope>NUCLEOTIDE SEQUENCE [LARGE SCALE GENOMIC DNA]</scope>
    <source>
        <strain evidence="2">CBS 6772</strain>
    </source>
</reference>
<feature type="region of interest" description="Disordered" evidence="1">
    <location>
        <begin position="234"/>
        <end position="274"/>
    </location>
</feature>
<feature type="compositionally biased region" description="Polar residues" evidence="1">
    <location>
        <begin position="129"/>
        <end position="144"/>
    </location>
</feature>
<sequence length="719" mass="79754">MEGNRSKRNSFFFFSGGSKGTSNSSKEVTKNTFKSPLSKPPLGNTNSFSTSSNETQLKDAIEERTIKSHYEGSEDVNEKLSKNLAQAVAHTAEGPIPTRKASVIMRRPPPPVIDISALNIRSSPDKSNETLSASVSNKTDTGTASPPLKPSEDCNMKAHKRQKSEIDQLMDDLENFEKERRANLEADLSLHSVPSKEDVPVVNSTFDNSSSELNSPIAYVSSLNLGESKQSLITAERDTHERPSNLSSLESTDRYVNSSDQEGDACQDDQFSFTDSHGESVMDLQQISYNNAGKSVPVTSSFRYTSADQPKASLKNNYIVSNNTYQEDQADITAPDFDDRINEEQPRQFRVVNNDKASFYLNEESSTTEDDMNSFSAIESAPFSQSTSSHKALSFESSQTRGLSKDSRSEEKSSFHHDPSTSTDELIPSTVEATPRSQNLSDATQSSGVSGNSMNVQQDKTVRLVSSYVEELRLKYFPTSNSLQPPPDLPHALKSKNNLEQPQNIKVRIRTSSKQIGIKHGKAKQKLLSLETTSEEKENQASDIIGSSPNASTKVDHTREFHELFGKTNLQATENISPDDDDIFLNDIPGDEAYDSDDLMAPLRERKDDTVMFIGEDLTLDGPTSNRIGRSDTVTSYFTRKANRLRSGTLDLNYKYLPKLPIDASMDDYSNQQYEHDYATLKHASVDKDTMSNDDNEDVYYPSNYNGGLHVTNQSSDSD</sequence>
<feature type="compositionally biased region" description="Polar residues" evidence="1">
    <location>
        <begin position="244"/>
        <end position="260"/>
    </location>
</feature>
<evidence type="ECO:0000313" key="3">
    <source>
        <dbReference type="Proteomes" id="UP000190831"/>
    </source>
</evidence>
<feature type="compositionally biased region" description="Polar residues" evidence="1">
    <location>
        <begin position="703"/>
        <end position="719"/>
    </location>
</feature>
<protein>
    <submittedName>
        <fullName evidence="2">LAFE_0H04742g1_1</fullName>
    </submittedName>
</protein>
<name>A0A1G4MJI9_LACFM</name>
<feature type="compositionally biased region" description="Polar residues" evidence="1">
    <location>
        <begin position="431"/>
        <end position="458"/>
    </location>
</feature>
<feature type="region of interest" description="Disordered" evidence="1">
    <location>
        <begin position="1"/>
        <end position="63"/>
    </location>
</feature>
<feature type="region of interest" description="Disordered" evidence="1">
    <location>
        <begin position="684"/>
        <end position="719"/>
    </location>
</feature>
<feature type="region of interest" description="Disordered" evidence="1">
    <location>
        <begin position="115"/>
        <end position="162"/>
    </location>
</feature>
<dbReference type="Proteomes" id="UP000190831">
    <property type="component" value="Chromosome H"/>
</dbReference>
<evidence type="ECO:0000256" key="1">
    <source>
        <dbReference type="SAM" id="MobiDB-lite"/>
    </source>
</evidence>
<proteinExistence type="predicted"/>
<feature type="compositionally biased region" description="Low complexity" evidence="1">
    <location>
        <begin position="44"/>
        <end position="55"/>
    </location>
</feature>
<feature type="compositionally biased region" description="Basic and acidic residues" evidence="1">
    <location>
        <begin position="403"/>
        <end position="419"/>
    </location>
</feature>
<organism evidence="2 3">
    <name type="scientific">Lachancea fermentati</name>
    <name type="common">Zygosaccharomyces fermentati</name>
    <dbReference type="NCBI Taxonomy" id="4955"/>
    <lineage>
        <taxon>Eukaryota</taxon>
        <taxon>Fungi</taxon>
        <taxon>Dikarya</taxon>
        <taxon>Ascomycota</taxon>
        <taxon>Saccharomycotina</taxon>
        <taxon>Saccharomycetes</taxon>
        <taxon>Saccharomycetales</taxon>
        <taxon>Saccharomycetaceae</taxon>
        <taxon>Lachancea</taxon>
    </lineage>
</organism>
<keyword evidence="3" id="KW-1185">Reference proteome</keyword>
<dbReference type="EMBL" id="LT598491">
    <property type="protein sequence ID" value="SCW04047.1"/>
    <property type="molecule type" value="Genomic_DNA"/>
</dbReference>
<feature type="compositionally biased region" description="Low complexity" evidence="1">
    <location>
        <begin position="9"/>
        <end position="26"/>
    </location>
</feature>
<gene>
    <name evidence="2" type="ORF">LAFE_0H04742G</name>
</gene>